<dbReference type="PROSITE" id="PS01161">
    <property type="entry name" value="GLC_GALNAC_ISOMERASE"/>
    <property type="match status" value="1"/>
</dbReference>
<dbReference type="Pfam" id="PF01182">
    <property type="entry name" value="Glucosamine_iso"/>
    <property type="match status" value="1"/>
</dbReference>
<dbReference type="CDD" id="cd01399">
    <property type="entry name" value="GlcN6P_deaminase"/>
    <property type="match status" value="1"/>
</dbReference>
<reference evidence="4 5" key="1">
    <citation type="submission" date="2023-04" db="EMBL/GenBank/DDBJ databases">
        <title>Forest soil microbial communities from Buena Vista Peninsula, Colon Province, Panama.</title>
        <authorList>
            <person name="Bouskill N."/>
        </authorList>
    </citation>
    <scope>NUCLEOTIDE SEQUENCE [LARGE SCALE GENOMIC DNA]</scope>
    <source>
        <strain evidence="4 5">AC80</strain>
    </source>
</reference>
<proteinExistence type="predicted"/>
<gene>
    <name evidence="4" type="ORF">M2272_003826</name>
</gene>
<name>A0ABT6L2L1_9MYCO</name>
<protein>
    <submittedName>
        <fullName evidence="4">Glucosamine-6-phosphate deaminase</fullName>
        <ecNumber evidence="4">3.5.99.6</ecNumber>
    </submittedName>
</protein>
<evidence type="ECO:0000313" key="5">
    <source>
        <dbReference type="Proteomes" id="UP001160130"/>
    </source>
</evidence>
<dbReference type="Gene3D" id="3.40.50.1360">
    <property type="match status" value="1"/>
</dbReference>
<dbReference type="InterPro" id="IPR006148">
    <property type="entry name" value="Glc/Gal-6P_isomerase"/>
</dbReference>
<evidence type="ECO:0000256" key="2">
    <source>
        <dbReference type="ARBA" id="ARBA00023277"/>
    </source>
</evidence>
<dbReference type="InterPro" id="IPR037171">
    <property type="entry name" value="NagB/RpiA_transferase-like"/>
</dbReference>
<dbReference type="Proteomes" id="UP001160130">
    <property type="component" value="Unassembled WGS sequence"/>
</dbReference>
<comment type="caution">
    <text evidence="4">The sequence shown here is derived from an EMBL/GenBank/DDBJ whole genome shotgun (WGS) entry which is preliminary data.</text>
</comment>
<dbReference type="PANTHER" id="PTHR11280">
    <property type="entry name" value="GLUCOSAMINE-6-PHOSPHATE ISOMERASE"/>
    <property type="match status" value="1"/>
</dbReference>
<dbReference type="PANTHER" id="PTHR11280:SF5">
    <property type="entry name" value="GLUCOSAMINE-6-PHOSPHATE ISOMERASE"/>
    <property type="match status" value="1"/>
</dbReference>
<dbReference type="InterPro" id="IPR004547">
    <property type="entry name" value="Glucosamine6P_isomerase"/>
</dbReference>
<organism evidence="4 5">
    <name type="scientific">Mycolicibacterium frederiksbergense</name>
    <dbReference type="NCBI Taxonomy" id="117567"/>
    <lineage>
        <taxon>Bacteria</taxon>
        <taxon>Bacillati</taxon>
        <taxon>Actinomycetota</taxon>
        <taxon>Actinomycetes</taxon>
        <taxon>Mycobacteriales</taxon>
        <taxon>Mycobacteriaceae</taxon>
        <taxon>Mycolicibacterium</taxon>
    </lineage>
</organism>
<dbReference type="InterPro" id="IPR018321">
    <property type="entry name" value="Glucosamine6P_isomerase_CS"/>
</dbReference>
<dbReference type="GO" id="GO:0004342">
    <property type="term" value="F:glucosamine-6-phosphate deaminase activity"/>
    <property type="evidence" value="ECO:0007669"/>
    <property type="project" value="UniProtKB-EC"/>
</dbReference>
<evidence type="ECO:0000256" key="1">
    <source>
        <dbReference type="ARBA" id="ARBA00022801"/>
    </source>
</evidence>
<evidence type="ECO:0000313" key="4">
    <source>
        <dbReference type="EMBL" id="MDH6197173.1"/>
    </source>
</evidence>
<feature type="domain" description="Glucosamine/galactosamine-6-phosphate isomerase" evidence="3">
    <location>
        <begin position="33"/>
        <end position="230"/>
    </location>
</feature>
<sequence length="250" mass="26170">MTMSYTARLLVVDDEEFGGAAADAVLDRLPERSPRLGIATGDTPMPLYVELARRVRAGEIDVSSGFLIALDEYIGLDCQDPRSYAAYVRTRVGAPLGIPAHNILVPDGLAADPDVEAAAFERRIDDLGGVDVQIAGIGSNGHLAFNEPGSPLESTTRAVALSEQTRADNARFFAGCSDVPHRAITQGLGTICRARSVVLLARGATKAAALAAALTGPVGTEVPASVLQRHPAVTVIADRSAAADLSIRHH</sequence>
<accession>A0ABT6L2L1</accession>
<dbReference type="EMBL" id="JARXVE010000006">
    <property type="protein sequence ID" value="MDH6197173.1"/>
    <property type="molecule type" value="Genomic_DNA"/>
</dbReference>
<keyword evidence="5" id="KW-1185">Reference proteome</keyword>
<dbReference type="EC" id="3.5.99.6" evidence="4"/>
<keyword evidence="2" id="KW-0119">Carbohydrate metabolism</keyword>
<keyword evidence="1 4" id="KW-0378">Hydrolase</keyword>
<evidence type="ECO:0000259" key="3">
    <source>
        <dbReference type="Pfam" id="PF01182"/>
    </source>
</evidence>
<dbReference type="SUPFAM" id="SSF100950">
    <property type="entry name" value="NagB/RpiA/CoA transferase-like"/>
    <property type="match status" value="1"/>
</dbReference>